<evidence type="ECO:0000313" key="5">
    <source>
        <dbReference type="Proteomes" id="UP000030693"/>
    </source>
</evidence>
<organism evidence="4">
    <name type="scientific">Fonticula alba</name>
    <name type="common">Slime mold</name>
    <dbReference type="NCBI Taxonomy" id="691883"/>
    <lineage>
        <taxon>Eukaryota</taxon>
        <taxon>Rotosphaerida</taxon>
        <taxon>Fonticulaceae</taxon>
        <taxon>Fonticula</taxon>
    </lineage>
</organism>
<evidence type="ECO:0000256" key="1">
    <source>
        <dbReference type="SAM" id="Coils"/>
    </source>
</evidence>
<sequence>MVTAPFAEADVRLLLLLANYVFPGNAQEWALVSDMFNAAIRGDLAQLRTLTDIHRPPADAEVATASRGCPPPSVDQLEEQARIAAGGCIRSGVALRRKFFRSVTESERQIQRGATPPPDGALLVRISQVCDLREAQLAGSQSAPREEHHQAPATKRARRDAASTPGPESGPADPSPPPPLVPMSEVASGQIPSSSIPEGVQDLLNHLSSCAQCMNSRPGGGQPCSAIRLLLSSNFLTSVHGGGALSASAPPRDSPPVAGSLDSTVYMLSGVAEAKPVTSSHGAAGCPGDLVAAGAEAGLHPFAPGPVQAPTASPLGQAIMEMAQQVASLAREMRELRQEMAALRMAYRAHMSKMAALLQKHRHANATAPAAPVAPGYQGG</sequence>
<proteinExistence type="predicted"/>
<gene>
    <name evidence="4" type="ORF">H696_00970</name>
</gene>
<keyword evidence="1" id="KW-0175">Coiled coil</keyword>
<feature type="coiled-coil region" evidence="1">
    <location>
        <begin position="319"/>
        <end position="353"/>
    </location>
</feature>
<dbReference type="RefSeq" id="XP_009493134.1">
    <property type="nucleotide sequence ID" value="XM_009494859.1"/>
</dbReference>
<feature type="signal peptide" evidence="3">
    <location>
        <begin position="1"/>
        <end position="26"/>
    </location>
</feature>
<evidence type="ECO:0000256" key="2">
    <source>
        <dbReference type="SAM" id="MobiDB-lite"/>
    </source>
</evidence>
<keyword evidence="5" id="KW-1185">Reference proteome</keyword>
<protein>
    <submittedName>
        <fullName evidence="4">Uncharacterized protein</fullName>
    </submittedName>
</protein>
<dbReference type="EMBL" id="KB932201">
    <property type="protein sequence ID" value="KCV73433.1"/>
    <property type="molecule type" value="Genomic_DNA"/>
</dbReference>
<accession>A0A058ZHL3</accession>
<evidence type="ECO:0000256" key="3">
    <source>
        <dbReference type="SAM" id="SignalP"/>
    </source>
</evidence>
<dbReference type="GeneID" id="20525695"/>
<feature type="chain" id="PRO_5001571183" evidence="3">
    <location>
        <begin position="27"/>
        <end position="380"/>
    </location>
</feature>
<name>A0A058ZHL3_FONAL</name>
<dbReference type="AlphaFoldDB" id="A0A058ZHL3"/>
<reference evidence="4" key="1">
    <citation type="submission" date="2013-04" db="EMBL/GenBank/DDBJ databases">
        <title>The Genome Sequence of Fonticula alba ATCC 38817.</title>
        <authorList>
            <consortium name="The Broad Institute Genomics Platform"/>
            <person name="Russ C."/>
            <person name="Cuomo C."/>
            <person name="Burger G."/>
            <person name="Gray M.W."/>
            <person name="Holland P.W.H."/>
            <person name="King N."/>
            <person name="Lang F.B.F."/>
            <person name="Roger A.J."/>
            <person name="Ruiz-Trillo I."/>
            <person name="Brown M."/>
            <person name="Walker B."/>
            <person name="Young S."/>
            <person name="Zeng Q."/>
            <person name="Gargeya S."/>
            <person name="Fitzgerald M."/>
            <person name="Haas B."/>
            <person name="Abouelleil A."/>
            <person name="Allen A.W."/>
            <person name="Alvarado L."/>
            <person name="Arachchi H.M."/>
            <person name="Berlin A.M."/>
            <person name="Chapman S.B."/>
            <person name="Gainer-Dewar J."/>
            <person name="Goldberg J."/>
            <person name="Griggs A."/>
            <person name="Gujja S."/>
            <person name="Hansen M."/>
            <person name="Howarth C."/>
            <person name="Imamovic A."/>
            <person name="Ireland A."/>
            <person name="Larimer J."/>
            <person name="McCowan C."/>
            <person name="Murphy C."/>
            <person name="Pearson M."/>
            <person name="Poon T.W."/>
            <person name="Priest M."/>
            <person name="Roberts A."/>
            <person name="Saif S."/>
            <person name="Shea T."/>
            <person name="Sisk P."/>
            <person name="Sykes S."/>
            <person name="Wortman J."/>
            <person name="Nusbaum C."/>
            <person name="Birren B."/>
        </authorList>
    </citation>
    <scope>NUCLEOTIDE SEQUENCE [LARGE SCALE GENOMIC DNA]</scope>
    <source>
        <strain evidence="4">ATCC 38817</strain>
    </source>
</reference>
<evidence type="ECO:0000313" key="4">
    <source>
        <dbReference type="EMBL" id="KCV73433.1"/>
    </source>
</evidence>
<keyword evidence="3" id="KW-0732">Signal</keyword>
<dbReference type="Proteomes" id="UP000030693">
    <property type="component" value="Unassembled WGS sequence"/>
</dbReference>
<feature type="region of interest" description="Disordered" evidence="2">
    <location>
        <begin position="136"/>
        <end position="198"/>
    </location>
</feature>